<dbReference type="InterPro" id="IPR002347">
    <property type="entry name" value="SDR_fam"/>
</dbReference>
<dbReference type="EMBL" id="UOFG01000193">
    <property type="protein sequence ID" value="VAW63135.1"/>
    <property type="molecule type" value="Genomic_DNA"/>
</dbReference>
<dbReference type="Pfam" id="PF13561">
    <property type="entry name" value="adh_short_C2"/>
    <property type="match status" value="1"/>
</dbReference>
<organism evidence="4">
    <name type="scientific">hydrothermal vent metagenome</name>
    <dbReference type="NCBI Taxonomy" id="652676"/>
    <lineage>
        <taxon>unclassified sequences</taxon>
        <taxon>metagenomes</taxon>
        <taxon>ecological metagenomes</taxon>
    </lineage>
</organism>
<dbReference type="GO" id="GO:0004316">
    <property type="term" value="F:3-oxoacyl-[acyl-carrier-protein] reductase (NADPH) activity"/>
    <property type="evidence" value="ECO:0007669"/>
    <property type="project" value="UniProtKB-EC"/>
</dbReference>
<dbReference type="InterPro" id="IPR057326">
    <property type="entry name" value="KR_dom"/>
</dbReference>
<reference evidence="4" key="1">
    <citation type="submission" date="2018-06" db="EMBL/GenBank/DDBJ databases">
        <authorList>
            <person name="Zhirakovskaya E."/>
        </authorList>
    </citation>
    <scope>NUCLEOTIDE SEQUENCE</scope>
</reference>
<dbReference type="EC" id="1.1.1.100" evidence="4"/>
<evidence type="ECO:0000313" key="4">
    <source>
        <dbReference type="EMBL" id="VAW63135.1"/>
    </source>
</evidence>
<dbReference type="PANTHER" id="PTHR42879">
    <property type="entry name" value="3-OXOACYL-(ACYL-CARRIER-PROTEIN) REDUCTASE"/>
    <property type="match status" value="1"/>
</dbReference>
<dbReference type="SUPFAM" id="SSF51735">
    <property type="entry name" value="NAD(P)-binding Rossmann-fold domains"/>
    <property type="match status" value="1"/>
</dbReference>
<comment type="similarity">
    <text evidence="1">Belongs to the short-chain dehydrogenases/reductases (SDR) family.</text>
</comment>
<evidence type="ECO:0000259" key="3">
    <source>
        <dbReference type="SMART" id="SM00822"/>
    </source>
</evidence>
<sequence length="239" mass="24956">MKRVLVTGGSGDLGGAIAKALARTGYYVYVHANKNISRAQDVVHLICSEGGCAKAIQFNVCDQPGVQRALSDVLEGGAIQILVNNAGTHNDAVMAGMRPEQWREVIDINLNGFYNVSQPLLLPMLKTRWGRIINIASVAGVMGNRGQANYAAAKAGLIGATKSMSLEMSSRGVTVNAVAPGIIEGEMSAGVFDKAAIKKIVPMNRAGKVEEVAALVAFLASDEAAYISGQVIGVNGGML</sequence>
<evidence type="ECO:0000256" key="2">
    <source>
        <dbReference type="ARBA" id="ARBA00023002"/>
    </source>
</evidence>
<dbReference type="InterPro" id="IPR050259">
    <property type="entry name" value="SDR"/>
</dbReference>
<evidence type="ECO:0000256" key="1">
    <source>
        <dbReference type="ARBA" id="ARBA00006484"/>
    </source>
</evidence>
<keyword evidence="2 4" id="KW-0560">Oxidoreductase</keyword>
<dbReference type="PANTHER" id="PTHR42879:SF2">
    <property type="entry name" value="3-OXOACYL-[ACYL-CARRIER-PROTEIN] REDUCTASE FABG"/>
    <property type="match status" value="1"/>
</dbReference>
<dbReference type="Gene3D" id="3.40.50.720">
    <property type="entry name" value="NAD(P)-binding Rossmann-like Domain"/>
    <property type="match status" value="1"/>
</dbReference>
<dbReference type="AlphaFoldDB" id="A0A3B0X494"/>
<dbReference type="NCBIfam" id="NF004200">
    <property type="entry name" value="PRK05653.1-5"/>
    <property type="match status" value="1"/>
</dbReference>
<dbReference type="FunFam" id="3.40.50.720:FF:000173">
    <property type="entry name" value="3-oxoacyl-[acyl-carrier protein] reductase"/>
    <property type="match status" value="1"/>
</dbReference>
<dbReference type="PRINTS" id="PR00080">
    <property type="entry name" value="SDRFAMILY"/>
</dbReference>
<accession>A0A3B0X494</accession>
<name>A0A3B0X494_9ZZZZ</name>
<dbReference type="SMART" id="SM00822">
    <property type="entry name" value="PKS_KR"/>
    <property type="match status" value="1"/>
</dbReference>
<proteinExistence type="inferred from homology"/>
<dbReference type="NCBIfam" id="NF009466">
    <property type="entry name" value="PRK12826.1-2"/>
    <property type="match status" value="1"/>
</dbReference>
<dbReference type="InterPro" id="IPR036291">
    <property type="entry name" value="NAD(P)-bd_dom_sf"/>
</dbReference>
<dbReference type="PRINTS" id="PR00081">
    <property type="entry name" value="GDHRDH"/>
</dbReference>
<protein>
    <submittedName>
        <fullName evidence="4">3-oxoacyl-[acyl-carrier protein] reductase</fullName>
        <ecNumber evidence="4">1.1.1.100</ecNumber>
    </submittedName>
</protein>
<gene>
    <name evidence="4" type="ORF">MNBD_GAMMA11-3039</name>
</gene>
<feature type="domain" description="Ketoreductase" evidence="3">
    <location>
        <begin position="2"/>
        <end position="186"/>
    </location>
</feature>